<dbReference type="InterPro" id="IPR008855">
    <property type="entry name" value="TRAP-delta"/>
</dbReference>
<comment type="function">
    <text evidence="1">TRAP proteins are part of a complex whose function is to bind calcium to the ER membrane and thereby regulate the retention of ER resident proteins.</text>
</comment>
<evidence type="ECO:0000256" key="7">
    <source>
        <dbReference type="ARBA" id="ARBA00022692"/>
    </source>
</evidence>
<evidence type="ECO:0000256" key="3">
    <source>
        <dbReference type="ARBA" id="ARBA00009294"/>
    </source>
</evidence>
<evidence type="ECO:0000256" key="5">
    <source>
        <dbReference type="ARBA" id="ARBA00014387"/>
    </source>
</evidence>
<evidence type="ECO:0000256" key="1">
    <source>
        <dbReference type="ARBA" id="ARBA00002838"/>
    </source>
</evidence>
<proteinExistence type="inferred from homology"/>
<dbReference type="OrthoDB" id="10055808at2759"/>
<comment type="subunit">
    <text evidence="4">Heterotetramer of TRAP-alpha, TRAP-beta, TRAP-delta and TRAP-gamma.</text>
</comment>
<dbReference type="AlphaFoldDB" id="A0A0R3WE42"/>
<evidence type="ECO:0000256" key="6">
    <source>
        <dbReference type="ARBA" id="ARBA00022499"/>
    </source>
</evidence>
<keyword evidence="11" id="KW-1133">Transmembrane helix</keyword>
<keyword evidence="16" id="KW-1185">Reference proteome</keyword>
<dbReference type="Pfam" id="PF05404">
    <property type="entry name" value="TRAP-delta"/>
    <property type="match status" value="1"/>
</dbReference>
<comment type="similarity">
    <text evidence="3">Belongs to the TRAP-delta family.</text>
</comment>
<protein>
    <recommendedName>
        <fullName evidence="5">Translocon-associated protein subunit delta</fullName>
    </recommendedName>
    <alternativeName>
        <fullName evidence="14">Signal sequence receptor subunit delta</fullName>
    </alternativeName>
</protein>
<dbReference type="WBParaSite" id="TASK_0000906601-mRNA-1">
    <property type="protein sequence ID" value="TASK_0000906601-mRNA-1"/>
    <property type="gene ID" value="TASK_0000906601"/>
</dbReference>
<organism evidence="17">
    <name type="scientific">Taenia asiatica</name>
    <name type="common">Asian tapeworm</name>
    <dbReference type="NCBI Taxonomy" id="60517"/>
    <lineage>
        <taxon>Eukaryota</taxon>
        <taxon>Metazoa</taxon>
        <taxon>Spiralia</taxon>
        <taxon>Lophotrochozoa</taxon>
        <taxon>Platyhelminthes</taxon>
        <taxon>Cestoda</taxon>
        <taxon>Eucestoda</taxon>
        <taxon>Cyclophyllidea</taxon>
        <taxon>Taeniidae</taxon>
        <taxon>Taenia</taxon>
    </lineage>
</organism>
<dbReference type="EMBL" id="UYRS01018976">
    <property type="protein sequence ID" value="VDK41668.1"/>
    <property type="molecule type" value="Genomic_DNA"/>
</dbReference>
<reference evidence="17" key="1">
    <citation type="submission" date="2017-02" db="UniProtKB">
        <authorList>
            <consortium name="WormBaseParasite"/>
        </authorList>
    </citation>
    <scope>IDENTIFICATION</scope>
</reference>
<dbReference type="GO" id="GO:0005789">
    <property type="term" value="C:endoplasmic reticulum membrane"/>
    <property type="evidence" value="ECO:0007669"/>
    <property type="project" value="UniProtKB-SubCell"/>
</dbReference>
<evidence type="ECO:0000313" key="17">
    <source>
        <dbReference type="WBParaSite" id="TASK_0000906601-mRNA-1"/>
    </source>
</evidence>
<accession>A0A0R3WE42</accession>
<evidence type="ECO:0000313" key="15">
    <source>
        <dbReference type="EMBL" id="VDK41668.1"/>
    </source>
</evidence>
<evidence type="ECO:0000256" key="11">
    <source>
        <dbReference type="ARBA" id="ARBA00022989"/>
    </source>
</evidence>
<sequence length="169" mass="18910">YGCDNPTVQSRYYTSTDSLLSSKTVFIVEGRATCKNDELSELYAVLGDKIVPASRNLETDEFQVTFSDDHKKLPKGYYSIRFYDDMGYLSLRKAQSQGQSLDGVKSVFTVDVYHPGVWFSPLIHSETVALLAAALIGFGAVLTKNNHFERPYRCVEPSRCGQNLFALCV</sequence>
<evidence type="ECO:0000256" key="9">
    <source>
        <dbReference type="ARBA" id="ARBA00022824"/>
    </source>
</evidence>
<dbReference type="STRING" id="60517.A0A0R3WE42"/>
<dbReference type="Proteomes" id="UP000282613">
    <property type="component" value="Unassembled WGS sequence"/>
</dbReference>
<keyword evidence="10" id="KW-0832">Ubl conjugation</keyword>
<comment type="subcellular location">
    <subcellularLocation>
        <location evidence="2">Endoplasmic reticulum membrane</location>
        <topology evidence="2">Single-pass type I membrane protein</topology>
    </subcellularLocation>
</comment>
<keyword evidence="7" id="KW-0812">Transmembrane</keyword>
<gene>
    <name evidence="15" type="ORF">TASK_LOCUS9067</name>
</gene>
<keyword evidence="6" id="KW-1017">Isopeptide bond</keyword>
<name>A0A0R3WE42_TAEAS</name>
<evidence type="ECO:0000256" key="4">
    <source>
        <dbReference type="ARBA" id="ARBA00011819"/>
    </source>
</evidence>
<keyword evidence="13" id="KW-1015">Disulfide bond</keyword>
<keyword evidence="9" id="KW-0256">Endoplasmic reticulum</keyword>
<evidence type="ECO:0000256" key="10">
    <source>
        <dbReference type="ARBA" id="ARBA00022843"/>
    </source>
</evidence>
<evidence type="ECO:0000313" key="16">
    <source>
        <dbReference type="Proteomes" id="UP000282613"/>
    </source>
</evidence>
<evidence type="ECO:0000256" key="13">
    <source>
        <dbReference type="ARBA" id="ARBA00023157"/>
    </source>
</evidence>
<reference evidence="15 16" key="2">
    <citation type="submission" date="2018-11" db="EMBL/GenBank/DDBJ databases">
        <authorList>
            <consortium name="Pathogen Informatics"/>
        </authorList>
    </citation>
    <scope>NUCLEOTIDE SEQUENCE [LARGE SCALE GENOMIC DNA]</scope>
</reference>
<evidence type="ECO:0000256" key="14">
    <source>
        <dbReference type="ARBA" id="ARBA00031791"/>
    </source>
</evidence>
<evidence type="ECO:0000256" key="12">
    <source>
        <dbReference type="ARBA" id="ARBA00023136"/>
    </source>
</evidence>
<dbReference type="PANTHER" id="PTHR12731:SF1">
    <property type="entry name" value="TRANSLOCON-ASSOCIATED PROTEIN SUBUNIT DELTA"/>
    <property type="match status" value="1"/>
</dbReference>
<evidence type="ECO:0000256" key="2">
    <source>
        <dbReference type="ARBA" id="ARBA00004115"/>
    </source>
</evidence>
<evidence type="ECO:0000256" key="8">
    <source>
        <dbReference type="ARBA" id="ARBA00022729"/>
    </source>
</evidence>
<dbReference type="PANTHER" id="PTHR12731">
    <property type="entry name" value="TRANSLOCON-ASSOCIATED PROTEIN, DELTA SUBUNIT"/>
    <property type="match status" value="1"/>
</dbReference>
<keyword evidence="8" id="KW-0732">Signal</keyword>
<keyword evidence="12" id="KW-0472">Membrane</keyword>